<dbReference type="Gene3D" id="3.40.50.2000">
    <property type="entry name" value="Glycogen Phosphorylase B"/>
    <property type="match status" value="2"/>
</dbReference>
<evidence type="ECO:0000313" key="3">
    <source>
        <dbReference type="EMBL" id="TCL45416.1"/>
    </source>
</evidence>
<sequence>MRSRADTIKGQGVLSAYEEQVSLVSGELAGRFQVSENQSGRYDITHFHTINLGYFLSLPFVKLHGAAVGYVHFLPETLESSIKLPGLCKAVFYRYVIRFYKSMDYLVTVNPDFVEKLAAYGIPKEKIRYIPNFVSSEEFYPVAGEERGRLRREYDIDNDAFVVLCVGQLQKRKGFFDFLEVAKRLPQVTFLWAGDFAFGAISDGYKEIREAAKNLPENVRLLGLVERGQMNGLYNLSDVMFLPSYGELFPMTILEAMNCSTPILVRDLSLYENILFDFYLKGHDNDDFVREIERLRQSPAALQAAREMSHQGHIYYSRESVARMWNEFYETVYERQTMKQKRSLPHRAGKAYEAQKHL</sequence>
<dbReference type="Pfam" id="PF13439">
    <property type="entry name" value="Glyco_transf_4"/>
    <property type="match status" value="1"/>
</dbReference>
<feature type="domain" description="Glycosyl transferase family 1" evidence="1">
    <location>
        <begin position="149"/>
        <end position="300"/>
    </location>
</feature>
<dbReference type="InterPro" id="IPR050194">
    <property type="entry name" value="Glycosyltransferase_grp1"/>
</dbReference>
<dbReference type="Proteomes" id="UP000294682">
    <property type="component" value="Unassembled WGS sequence"/>
</dbReference>
<dbReference type="PANTHER" id="PTHR45947:SF3">
    <property type="entry name" value="SULFOQUINOVOSYL TRANSFERASE SQD2"/>
    <property type="match status" value="1"/>
</dbReference>
<dbReference type="EMBL" id="SLUK01000001">
    <property type="protein sequence ID" value="TCL45416.1"/>
    <property type="molecule type" value="Genomic_DNA"/>
</dbReference>
<dbReference type="GO" id="GO:0016757">
    <property type="term" value="F:glycosyltransferase activity"/>
    <property type="evidence" value="ECO:0007669"/>
    <property type="project" value="InterPro"/>
</dbReference>
<organism evidence="3 4">
    <name type="scientific">Harryflintia acetispora</name>
    <dbReference type="NCBI Taxonomy" id="1849041"/>
    <lineage>
        <taxon>Bacteria</taxon>
        <taxon>Bacillati</taxon>
        <taxon>Bacillota</taxon>
        <taxon>Clostridia</taxon>
        <taxon>Eubacteriales</taxon>
        <taxon>Oscillospiraceae</taxon>
        <taxon>Harryflintia</taxon>
    </lineage>
</organism>
<dbReference type="PANTHER" id="PTHR45947">
    <property type="entry name" value="SULFOQUINOVOSYL TRANSFERASE SQD2"/>
    <property type="match status" value="1"/>
</dbReference>
<comment type="caution">
    <text evidence="3">The sequence shown here is derived from an EMBL/GenBank/DDBJ whole genome shotgun (WGS) entry which is preliminary data.</text>
</comment>
<reference evidence="3 4" key="1">
    <citation type="submission" date="2019-03" db="EMBL/GenBank/DDBJ databases">
        <title>Genomic Encyclopedia of Type Strains, Phase IV (KMG-IV): sequencing the most valuable type-strain genomes for metagenomic binning, comparative biology and taxonomic classification.</title>
        <authorList>
            <person name="Goeker M."/>
        </authorList>
    </citation>
    <scope>NUCLEOTIDE SEQUENCE [LARGE SCALE GENOMIC DNA]</scope>
    <source>
        <strain evidence="3 4">DSM 100433</strain>
    </source>
</reference>
<evidence type="ECO:0000259" key="2">
    <source>
        <dbReference type="Pfam" id="PF13439"/>
    </source>
</evidence>
<dbReference type="SUPFAM" id="SSF53756">
    <property type="entry name" value="UDP-Glycosyltransferase/glycogen phosphorylase"/>
    <property type="match status" value="1"/>
</dbReference>
<dbReference type="InterPro" id="IPR001296">
    <property type="entry name" value="Glyco_trans_1"/>
</dbReference>
<dbReference type="CDD" id="cd03801">
    <property type="entry name" value="GT4_PimA-like"/>
    <property type="match status" value="1"/>
</dbReference>
<evidence type="ECO:0000259" key="1">
    <source>
        <dbReference type="Pfam" id="PF00534"/>
    </source>
</evidence>
<dbReference type="Pfam" id="PF00534">
    <property type="entry name" value="Glycos_transf_1"/>
    <property type="match status" value="1"/>
</dbReference>
<keyword evidence="4" id="KW-1185">Reference proteome</keyword>
<gene>
    <name evidence="3" type="ORF">EDD78_101399</name>
</gene>
<accession>A0A9X8ULQ3</accession>
<dbReference type="AlphaFoldDB" id="A0A9X8ULQ3"/>
<feature type="domain" description="Glycosyltransferase subfamily 4-like N-terminal" evidence="2">
    <location>
        <begin position="39"/>
        <end position="137"/>
    </location>
</feature>
<protein>
    <submittedName>
        <fullName evidence="3">1,2-diacylglycerol-3-alpha-glucose alpha-1,2-galactosyltransferase</fullName>
    </submittedName>
</protein>
<dbReference type="InterPro" id="IPR028098">
    <property type="entry name" value="Glyco_trans_4-like_N"/>
</dbReference>
<evidence type="ECO:0000313" key="4">
    <source>
        <dbReference type="Proteomes" id="UP000294682"/>
    </source>
</evidence>
<name>A0A9X8ULQ3_9FIRM</name>
<proteinExistence type="predicted"/>